<gene>
    <name evidence="2" type="ORF">CEP54_014523</name>
</gene>
<evidence type="ECO:0000313" key="3">
    <source>
        <dbReference type="Proteomes" id="UP000288168"/>
    </source>
</evidence>
<feature type="transmembrane region" description="Helical" evidence="1">
    <location>
        <begin position="58"/>
        <end position="80"/>
    </location>
</feature>
<feature type="transmembrane region" description="Helical" evidence="1">
    <location>
        <begin position="20"/>
        <end position="38"/>
    </location>
</feature>
<protein>
    <submittedName>
        <fullName evidence="2">Uncharacterized protein</fullName>
    </submittedName>
</protein>
<accession>A0A428NVI4</accession>
<evidence type="ECO:0000256" key="1">
    <source>
        <dbReference type="SAM" id="Phobius"/>
    </source>
</evidence>
<keyword evidence="1" id="KW-0472">Membrane</keyword>
<proteinExistence type="predicted"/>
<keyword evidence="3" id="KW-1185">Reference proteome</keyword>
<keyword evidence="1" id="KW-0812">Transmembrane</keyword>
<dbReference type="EMBL" id="NKCI01000279">
    <property type="protein sequence ID" value="RSL44843.1"/>
    <property type="molecule type" value="Genomic_DNA"/>
</dbReference>
<evidence type="ECO:0000313" key="2">
    <source>
        <dbReference type="EMBL" id="RSL44843.1"/>
    </source>
</evidence>
<name>A0A428NVI4_9HYPO</name>
<dbReference type="Proteomes" id="UP000288168">
    <property type="component" value="Unassembled WGS sequence"/>
</dbReference>
<sequence length="107" mass="12335">MTGFMVPDNYVPDLPNDTDMNIASIAWGLSLGITIFNISKAAKQTKSAWNRRKRVTAYVALVWVEIISSFLLGVMCWFYLRNKIEPSLEFFFFISKATEKWGFRIIS</sequence>
<comment type="caution">
    <text evidence="2">The sequence shown here is derived from an EMBL/GenBank/DDBJ whole genome shotgun (WGS) entry which is preliminary data.</text>
</comment>
<dbReference type="AlphaFoldDB" id="A0A428NVI4"/>
<dbReference type="OrthoDB" id="4895388at2759"/>
<reference evidence="2 3" key="1">
    <citation type="submission" date="2017-06" db="EMBL/GenBank/DDBJ databases">
        <title>Comparative genomic analysis of Ambrosia Fusariam Clade fungi.</title>
        <authorList>
            <person name="Stajich J.E."/>
            <person name="Carrillo J."/>
            <person name="Kijimoto T."/>
            <person name="Eskalen A."/>
            <person name="O'Donnell K."/>
            <person name="Kasson M."/>
        </authorList>
    </citation>
    <scope>NUCLEOTIDE SEQUENCE [LARGE SCALE GENOMIC DNA]</scope>
    <source>
        <strain evidence="2 3">NRRL62584</strain>
    </source>
</reference>
<organism evidence="2 3">
    <name type="scientific">Fusarium duplospermum</name>
    <dbReference type="NCBI Taxonomy" id="1325734"/>
    <lineage>
        <taxon>Eukaryota</taxon>
        <taxon>Fungi</taxon>
        <taxon>Dikarya</taxon>
        <taxon>Ascomycota</taxon>
        <taxon>Pezizomycotina</taxon>
        <taxon>Sordariomycetes</taxon>
        <taxon>Hypocreomycetidae</taxon>
        <taxon>Hypocreales</taxon>
        <taxon>Nectriaceae</taxon>
        <taxon>Fusarium</taxon>
        <taxon>Fusarium solani species complex</taxon>
    </lineage>
</organism>
<keyword evidence="1" id="KW-1133">Transmembrane helix</keyword>